<feature type="region of interest" description="Disordered" evidence="1">
    <location>
        <begin position="84"/>
        <end position="155"/>
    </location>
</feature>
<dbReference type="AlphaFoldDB" id="A0AAD5LT44"/>
<feature type="region of interest" description="Disordered" evidence="1">
    <location>
        <begin position="1"/>
        <end position="50"/>
    </location>
</feature>
<accession>A0AAD5LT44</accession>
<comment type="caution">
    <text evidence="2">The sequence shown here is derived from an EMBL/GenBank/DDBJ whole genome shotgun (WGS) entry which is preliminary data.</text>
</comment>
<evidence type="ECO:0000313" key="2">
    <source>
        <dbReference type="EMBL" id="KAJ0408704.1"/>
    </source>
</evidence>
<keyword evidence="3" id="KW-1185">Reference proteome</keyword>
<gene>
    <name evidence="2" type="ORF">P43SY_001928</name>
</gene>
<sequence>MSFLLGDAYAASSSSDSGSGSGSDDGGEGVAPPSATSDDSAAPAESQGLPSAADVLDSAFATSVPVAVPHRTDHDSIRVFDRYAEEQQEKQRALQQQQRHATSDLASAPSRRPLKRPAEQQEAGARLAAKRERSTVKDRVKGQRQRGQAGIGADFRAWKSETEMHLRQQFD</sequence>
<reference evidence="2" key="1">
    <citation type="submission" date="2021-12" db="EMBL/GenBank/DDBJ databases">
        <title>Prjna785345.</title>
        <authorList>
            <person name="Rujirawat T."/>
            <person name="Krajaejun T."/>
        </authorList>
    </citation>
    <scope>NUCLEOTIDE SEQUENCE</scope>
    <source>
        <strain evidence="2">Pi057C3</strain>
    </source>
</reference>
<evidence type="ECO:0000256" key="1">
    <source>
        <dbReference type="SAM" id="MobiDB-lite"/>
    </source>
</evidence>
<organism evidence="2 3">
    <name type="scientific">Pythium insidiosum</name>
    <name type="common">Pythiosis disease agent</name>
    <dbReference type="NCBI Taxonomy" id="114742"/>
    <lineage>
        <taxon>Eukaryota</taxon>
        <taxon>Sar</taxon>
        <taxon>Stramenopiles</taxon>
        <taxon>Oomycota</taxon>
        <taxon>Peronosporomycetes</taxon>
        <taxon>Pythiales</taxon>
        <taxon>Pythiaceae</taxon>
        <taxon>Pythium</taxon>
    </lineage>
</organism>
<name>A0AAD5LT44_PYTIN</name>
<proteinExistence type="predicted"/>
<feature type="compositionally biased region" description="Low complexity" evidence="1">
    <location>
        <begin position="31"/>
        <end position="44"/>
    </location>
</feature>
<dbReference type="Proteomes" id="UP001209570">
    <property type="component" value="Unassembled WGS sequence"/>
</dbReference>
<dbReference type="EMBL" id="JAKCXM010000009">
    <property type="protein sequence ID" value="KAJ0408704.1"/>
    <property type="molecule type" value="Genomic_DNA"/>
</dbReference>
<feature type="compositionally biased region" description="Basic and acidic residues" evidence="1">
    <location>
        <begin position="129"/>
        <end position="141"/>
    </location>
</feature>
<protein>
    <submittedName>
        <fullName evidence="2">Uncharacterized protein</fullName>
    </submittedName>
</protein>
<evidence type="ECO:0000313" key="3">
    <source>
        <dbReference type="Proteomes" id="UP001209570"/>
    </source>
</evidence>